<dbReference type="Pfam" id="PF00096">
    <property type="entry name" value="zf-C2H2"/>
    <property type="match status" value="1"/>
</dbReference>
<organism evidence="8">
    <name type="scientific">Culicoides sonorensis</name>
    <name type="common">Biting midge</name>
    <dbReference type="NCBI Taxonomy" id="179676"/>
    <lineage>
        <taxon>Eukaryota</taxon>
        <taxon>Metazoa</taxon>
        <taxon>Ecdysozoa</taxon>
        <taxon>Arthropoda</taxon>
        <taxon>Hexapoda</taxon>
        <taxon>Insecta</taxon>
        <taxon>Pterygota</taxon>
        <taxon>Neoptera</taxon>
        <taxon>Endopterygota</taxon>
        <taxon>Diptera</taxon>
        <taxon>Nematocera</taxon>
        <taxon>Chironomoidea</taxon>
        <taxon>Ceratopogonidae</taxon>
        <taxon>Ceratopogoninae</taxon>
        <taxon>Culicoides</taxon>
        <taxon>Monoculicoides</taxon>
    </lineage>
</organism>
<sequence length="914" mass="100545">MKKVMQPVVRKIYGGSQQTQGQTTQIQQQQNAVRKINSLLQSGTVSVTQSSANQQPQTKVIQRQYTQTTTTTGRSGLQINQTSVSSMHRKCFICDEPVQTTTAHSVPDTFTASTHTKLSTKIARLVGEGYMVIIAPDDVLCRRCFNLFNMMDKAEADVERHKTTINSFLKKKYSILDEVIDVDAPNNGNLNRLSSPPVKMQRLNNITGNNSVNRVISQQNNSDSSVQLRKINVNSSPATSNDLDHSSATNSPSKPQKGPTKLYKCMSCDYKSTDLSTFDSHYQECKGQNNNKSSPNTNQTVTKKIITTSQIHACSMCTYKTADKANYEEHVRKHYKMRPFKCRICTQRFETREQAQVHAKTHQPDYFKCGMCSATFNRRDLLMKHLESHDKTKQQIQMVSSVHAVTTPSNTTQKLLQETIDEALRDSGSAPAATSAEINAKNIQFHSCDTCSVTFLNEALYLQHMKQHGKTGGNTVQKSFGSGSVSGSGNHSRTTSNNGSYSEEMNVKQEQQQQQNTVMSDDLESIFERMHADKAEINANAANTANTENLVITQENTSTGGITFNITIPQSAASGDENSASNQQQISIDMPTLDADPGTETKVTKQEEVLQAPVSMPSLDDDQDGNTQESHVSNTDAVPMELDEMQGGADGQQIKFILNENGQIMSLDNHILTTDMDGNQILVQGTDMEQLQAILQSGGVIMQGEEGIGEGQTLQMLSTGDGQNQMVIIQGADGQEAQLIDASMLDADGNIVLQQHPTGELNAEGTHITTEDGIQIPVSITFGGAEGDHITVQEGSEEQLQLMQQQAEQDQAEHEEGGQTLMLLQQGGEDQNDQQMKQEAHQDDENTQETTQEGGQGTEEATDENSANNTSNNEGFLNFDELIQPQIINKKSKNKLNIKLSYYQETTATTTSSN</sequence>
<dbReference type="GO" id="GO:0000981">
    <property type="term" value="F:DNA-binding transcription factor activity, RNA polymerase II-specific"/>
    <property type="evidence" value="ECO:0007669"/>
    <property type="project" value="TreeGrafter"/>
</dbReference>
<dbReference type="GO" id="GO:0008270">
    <property type="term" value="F:zinc ion binding"/>
    <property type="evidence" value="ECO:0007669"/>
    <property type="project" value="UniProtKB-KW"/>
</dbReference>
<keyword evidence="3 5" id="KW-0863">Zinc-finger</keyword>
<feature type="compositionally biased region" description="Low complexity" evidence="6">
    <location>
        <begin position="798"/>
        <end position="809"/>
    </location>
</feature>
<evidence type="ECO:0000256" key="3">
    <source>
        <dbReference type="ARBA" id="ARBA00022771"/>
    </source>
</evidence>
<feature type="compositionally biased region" description="Low complexity" evidence="6">
    <location>
        <begin position="479"/>
        <end position="492"/>
    </location>
</feature>
<protein>
    <submittedName>
        <fullName evidence="8">CSON000264 protein</fullName>
    </submittedName>
</protein>
<evidence type="ECO:0000259" key="7">
    <source>
        <dbReference type="PROSITE" id="PS50157"/>
    </source>
</evidence>
<dbReference type="PANTHER" id="PTHR24408">
    <property type="entry name" value="ZINC FINGER PROTEIN"/>
    <property type="match status" value="1"/>
</dbReference>
<feature type="domain" description="C2H2-type" evidence="7">
    <location>
        <begin position="312"/>
        <end position="339"/>
    </location>
</feature>
<dbReference type="PROSITE" id="PS50157">
    <property type="entry name" value="ZINC_FINGER_C2H2_2"/>
    <property type="match status" value="3"/>
</dbReference>
<feature type="domain" description="C2H2-type" evidence="7">
    <location>
        <begin position="367"/>
        <end position="394"/>
    </location>
</feature>
<dbReference type="EMBL" id="UFQT01001036">
    <property type="protein sequence ID" value="SSX28589.1"/>
    <property type="molecule type" value="Genomic_DNA"/>
</dbReference>
<reference evidence="8" key="1">
    <citation type="submission" date="2018-07" db="EMBL/GenBank/DDBJ databases">
        <authorList>
            <person name="Quirk P.G."/>
            <person name="Krulwich T.A."/>
        </authorList>
    </citation>
    <scope>NUCLEOTIDE SEQUENCE</scope>
</reference>
<dbReference type="Gene3D" id="3.30.160.60">
    <property type="entry name" value="Classic Zinc Finger"/>
    <property type="match status" value="2"/>
</dbReference>
<evidence type="ECO:0000256" key="2">
    <source>
        <dbReference type="ARBA" id="ARBA00022737"/>
    </source>
</evidence>
<gene>
    <name evidence="8" type="primary">CSON000264</name>
</gene>
<dbReference type="VEuPathDB" id="VectorBase:CSON000264"/>
<dbReference type="OMA" id="YQETTAT"/>
<keyword evidence="4" id="KW-0862">Zinc</keyword>
<proteinExistence type="predicted"/>
<dbReference type="InterPro" id="IPR013087">
    <property type="entry name" value="Znf_C2H2_type"/>
</dbReference>
<feature type="domain" description="C2H2-type" evidence="7">
    <location>
        <begin position="340"/>
        <end position="367"/>
    </location>
</feature>
<dbReference type="SMART" id="SM00355">
    <property type="entry name" value="ZnF_C2H2"/>
    <property type="match status" value="5"/>
</dbReference>
<evidence type="ECO:0000256" key="6">
    <source>
        <dbReference type="SAM" id="MobiDB-lite"/>
    </source>
</evidence>
<keyword evidence="2" id="KW-0677">Repeat</keyword>
<feature type="region of interest" description="Disordered" evidence="6">
    <location>
        <begin position="796"/>
        <end position="816"/>
    </location>
</feature>
<feature type="compositionally biased region" description="Polar residues" evidence="6">
    <location>
        <begin position="865"/>
        <end position="875"/>
    </location>
</feature>
<feature type="region of interest" description="Disordered" evidence="6">
    <location>
        <begin position="828"/>
        <end position="877"/>
    </location>
</feature>
<name>A0A336MI05_CULSO</name>
<evidence type="ECO:0000256" key="5">
    <source>
        <dbReference type="PROSITE-ProRule" id="PRU00042"/>
    </source>
</evidence>
<evidence type="ECO:0000256" key="1">
    <source>
        <dbReference type="ARBA" id="ARBA00022723"/>
    </source>
</evidence>
<feature type="compositionally biased region" description="Polar residues" evidence="6">
    <location>
        <begin position="235"/>
        <end position="254"/>
    </location>
</feature>
<feature type="region of interest" description="Disordered" evidence="6">
    <location>
        <begin position="235"/>
        <end position="260"/>
    </location>
</feature>
<evidence type="ECO:0000256" key="4">
    <source>
        <dbReference type="ARBA" id="ARBA00022833"/>
    </source>
</evidence>
<dbReference type="GO" id="GO:0043565">
    <property type="term" value="F:sequence-specific DNA binding"/>
    <property type="evidence" value="ECO:0007669"/>
    <property type="project" value="TreeGrafter"/>
</dbReference>
<keyword evidence="1" id="KW-0479">Metal-binding</keyword>
<feature type="region of interest" description="Disordered" evidence="6">
    <location>
        <begin position="469"/>
        <end position="518"/>
    </location>
</feature>
<feature type="compositionally biased region" description="Polar residues" evidence="6">
    <location>
        <begin position="493"/>
        <end position="503"/>
    </location>
</feature>
<dbReference type="InterPro" id="IPR036236">
    <property type="entry name" value="Znf_C2H2_sf"/>
</dbReference>
<dbReference type="PROSITE" id="PS00028">
    <property type="entry name" value="ZINC_FINGER_C2H2_1"/>
    <property type="match status" value="3"/>
</dbReference>
<dbReference type="AlphaFoldDB" id="A0A336MI05"/>
<accession>A0A336MI05</accession>
<dbReference type="GO" id="GO:0005634">
    <property type="term" value="C:nucleus"/>
    <property type="evidence" value="ECO:0007669"/>
    <property type="project" value="TreeGrafter"/>
</dbReference>
<dbReference type="PANTHER" id="PTHR24408:SF58">
    <property type="entry name" value="TRANSCRIPTION FACTOR (TFIIIA), PUTATIVE (AFU_ORTHOLOGUE AFUA_1G05150)-RELATED"/>
    <property type="match status" value="1"/>
</dbReference>
<dbReference type="SUPFAM" id="SSF57667">
    <property type="entry name" value="beta-beta-alpha zinc fingers"/>
    <property type="match status" value="2"/>
</dbReference>
<evidence type="ECO:0000313" key="8">
    <source>
        <dbReference type="EMBL" id="SSX28589.1"/>
    </source>
</evidence>